<feature type="transmembrane region" description="Helical" evidence="1">
    <location>
        <begin position="48"/>
        <end position="65"/>
    </location>
</feature>
<keyword evidence="1" id="KW-0472">Membrane</keyword>
<dbReference type="RefSeq" id="WP_213167456.1">
    <property type="nucleotide sequence ID" value="NZ_CP058559.1"/>
</dbReference>
<proteinExistence type="predicted"/>
<dbReference type="KEGG" id="acae:HYG86_02945"/>
<organism evidence="2 3">
    <name type="scientific">Alkalicella caledoniensis</name>
    <dbReference type="NCBI Taxonomy" id="2731377"/>
    <lineage>
        <taxon>Bacteria</taxon>
        <taxon>Bacillati</taxon>
        <taxon>Bacillota</taxon>
        <taxon>Clostridia</taxon>
        <taxon>Eubacteriales</taxon>
        <taxon>Proteinivoracaceae</taxon>
        <taxon>Alkalicella</taxon>
    </lineage>
</organism>
<evidence type="ECO:0008006" key="4">
    <source>
        <dbReference type="Google" id="ProtNLM"/>
    </source>
</evidence>
<dbReference type="Proteomes" id="UP000516160">
    <property type="component" value="Chromosome"/>
</dbReference>
<keyword evidence="1" id="KW-1133">Transmembrane helix</keyword>
<keyword evidence="3" id="KW-1185">Reference proteome</keyword>
<dbReference type="AlphaFoldDB" id="A0A7G9W529"/>
<sequence length="149" mass="16861">MSKKQGIILILVGLFFLLLNLNIISRDYIVLFVGLGLLLGNIVNHREYTFVPGLVVTAVGLYNVLNSYYYIHRSVFLVLLGVAFLLSYLLDGTKETWPLYPGFALTFAGAYRYIKDVYDLREYTKLVAPIVLIVVGIIVVIRSLKNKEI</sequence>
<evidence type="ECO:0000313" key="3">
    <source>
        <dbReference type="Proteomes" id="UP000516160"/>
    </source>
</evidence>
<dbReference type="EMBL" id="CP058559">
    <property type="protein sequence ID" value="QNO13791.1"/>
    <property type="molecule type" value="Genomic_DNA"/>
</dbReference>
<feature type="transmembrane region" description="Helical" evidence="1">
    <location>
        <begin position="6"/>
        <end position="39"/>
    </location>
</feature>
<accession>A0A7G9W529</accession>
<name>A0A7G9W529_ALKCA</name>
<gene>
    <name evidence="2" type="ORF">HYG86_02945</name>
</gene>
<feature type="transmembrane region" description="Helical" evidence="1">
    <location>
        <begin position="126"/>
        <end position="144"/>
    </location>
</feature>
<evidence type="ECO:0000313" key="2">
    <source>
        <dbReference type="EMBL" id="QNO13791.1"/>
    </source>
</evidence>
<feature type="transmembrane region" description="Helical" evidence="1">
    <location>
        <begin position="71"/>
        <end position="90"/>
    </location>
</feature>
<reference evidence="2 3" key="1">
    <citation type="submission" date="2020-07" db="EMBL/GenBank/DDBJ databases">
        <title>Alkalicella. sp. LB2 genome.</title>
        <authorList>
            <person name="Postec A."/>
            <person name="Quemeneur M."/>
        </authorList>
    </citation>
    <scope>NUCLEOTIDE SEQUENCE [LARGE SCALE GENOMIC DNA]</scope>
    <source>
        <strain evidence="2 3">LB2</strain>
    </source>
</reference>
<evidence type="ECO:0000256" key="1">
    <source>
        <dbReference type="SAM" id="Phobius"/>
    </source>
</evidence>
<protein>
    <recommendedName>
        <fullName evidence="4">DUF5668 domain-containing protein</fullName>
    </recommendedName>
</protein>
<keyword evidence="1" id="KW-0812">Transmembrane</keyword>